<feature type="region of interest" description="Disordered" evidence="1">
    <location>
        <begin position="37"/>
        <end position="140"/>
    </location>
</feature>
<dbReference type="EMBL" id="JBBUKT010000001">
    <property type="protein sequence ID" value="MEK7949604.1"/>
    <property type="molecule type" value="Genomic_DNA"/>
</dbReference>
<keyword evidence="4" id="KW-1185">Reference proteome</keyword>
<feature type="region of interest" description="Disordered" evidence="1">
    <location>
        <begin position="207"/>
        <end position="229"/>
    </location>
</feature>
<name>A0ABU9API9_9BACT</name>
<evidence type="ECO:0000256" key="1">
    <source>
        <dbReference type="SAM" id="MobiDB-lite"/>
    </source>
</evidence>
<comment type="caution">
    <text evidence="3">The sequence shown here is derived from an EMBL/GenBank/DDBJ whole genome shotgun (WGS) entry which is preliminary data.</text>
</comment>
<evidence type="ECO:0000256" key="2">
    <source>
        <dbReference type="SAM" id="Phobius"/>
    </source>
</evidence>
<gene>
    <name evidence="3" type="ORF">WKV53_03815</name>
</gene>
<feature type="compositionally biased region" description="Gly residues" evidence="1">
    <location>
        <begin position="124"/>
        <end position="136"/>
    </location>
</feature>
<feature type="transmembrane region" description="Helical" evidence="2">
    <location>
        <begin position="15"/>
        <end position="35"/>
    </location>
</feature>
<keyword evidence="2" id="KW-1133">Transmembrane helix</keyword>
<evidence type="ECO:0000313" key="3">
    <source>
        <dbReference type="EMBL" id="MEK7949604.1"/>
    </source>
</evidence>
<dbReference type="Proteomes" id="UP001371305">
    <property type="component" value="Unassembled WGS sequence"/>
</dbReference>
<evidence type="ECO:0008006" key="5">
    <source>
        <dbReference type="Google" id="ProtNLM"/>
    </source>
</evidence>
<accession>A0ABU9API9</accession>
<keyword evidence="2" id="KW-0472">Membrane</keyword>
<feature type="compositionally biased region" description="Pro residues" evidence="1">
    <location>
        <begin position="55"/>
        <end position="68"/>
    </location>
</feature>
<keyword evidence="2" id="KW-0812">Transmembrane</keyword>
<sequence length="229" mass="23828">MSANYLQTEGRVKRYVIGSLFVAAVFGGATTWVVMSPSTPAKKKPKPPEIVAITPLPPQPLPPPQQPPEPEKAPEPEPEDLVEQPPEQAEPEQPGPESPPDEGLGTGVTGNGSGDFNLSNRGNGRPGGGGGGGGTGSARAAFLRGVSTTLESELKRHPTLKNATYNVTLNVRVSAEGRVLAITPEPSTGDPSIDRILSNDFVGVLFPQPPPSGKPGVVKTRAKSVKPRA</sequence>
<proteinExistence type="predicted"/>
<evidence type="ECO:0000313" key="4">
    <source>
        <dbReference type="Proteomes" id="UP001371305"/>
    </source>
</evidence>
<dbReference type="RefSeq" id="WP_341403023.1">
    <property type="nucleotide sequence ID" value="NZ_JBBUKT010000001.1"/>
</dbReference>
<feature type="compositionally biased region" description="Basic residues" evidence="1">
    <location>
        <begin position="220"/>
        <end position="229"/>
    </location>
</feature>
<feature type="compositionally biased region" description="Gly residues" evidence="1">
    <location>
        <begin position="104"/>
        <end position="113"/>
    </location>
</feature>
<organism evidence="3 4">
    <name type="scientific">Luteolibacter soli</name>
    <dbReference type="NCBI Taxonomy" id="3135280"/>
    <lineage>
        <taxon>Bacteria</taxon>
        <taxon>Pseudomonadati</taxon>
        <taxon>Verrucomicrobiota</taxon>
        <taxon>Verrucomicrobiia</taxon>
        <taxon>Verrucomicrobiales</taxon>
        <taxon>Verrucomicrobiaceae</taxon>
        <taxon>Luteolibacter</taxon>
    </lineage>
</organism>
<protein>
    <recommendedName>
        <fullName evidence="5">Energy transducer TonB</fullName>
    </recommendedName>
</protein>
<reference evidence="3 4" key="1">
    <citation type="submission" date="2024-04" db="EMBL/GenBank/DDBJ databases">
        <title>Luteolibacter sp. isolated from soil.</title>
        <authorList>
            <person name="An J."/>
        </authorList>
    </citation>
    <scope>NUCLEOTIDE SEQUENCE [LARGE SCALE GENOMIC DNA]</scope>
    <source>
        <strain evidence="3 4">Y139</strain>
    </source>
</reference>